<sequence>MRLIWFYCDLLLNWFFRFIYGLEVYGIKNIPKKGPFIVAANHRSNWDPPVLGASIFIKEVNFISKKSLFRNKLFALLISYFNAFPVDTQGFDREAIKKFIELLKMGKVVVIFPEGTRSRTGVFLPPKNGIGYVAMKMKVPVVPALIWGTNQPMIYHILRIRPYFVAFSKPLFPPDVPLSSKSAQEFSEKIMDEIKRLALWK</sequence>
<keyword evidence="1 4" id="KW-0808">Transferase</keyword>
<accession>A0A7C4UG32</accession>
<dbReference type="GO" id="GO:0003841">
    <property type="term" value="F:1-acylglycerol-3-phosphate O-acyltransferase activity"/>
    <property type="evidence" value="ECO:0007669"/>
    <property type="project" value="TreeGrafter"/>
</dbReference>
<dbReference type="CDD" id="cd07989">
    <property type="entry name" value="LPLAT_AGPAT-like"/>
    <property type="match status" value="1"/>
</dbReference>
<dbReference type="Pfam" id="PF01553">
    <property type="entry name" value="Acyltransferase"/>
    <property type="match status" value="1"/>
</dbReference>
<dbReference type="SMART" id="SM00563">
    <property type="entry name" value="PlsC"/>
    <property type="match status" value="1"/>
</dbReference>
<dbReference type="EMBL" id="DTHG01000045">
    <property type="protein sequence ID" value="HGW91638.1"/>
    <property type="molecule type" value="Genomic_DNA"/>
</dbReference>
<comment type="caution">
    <text evidence="4">The sequence shown here is derived from an EMBL/GenBank/DDBJ whole genome shotgun (WGS) entry which is preliminary data.</text>
</comment>
<evidence type="ECO:0000259" key="3">
    <source>
        <dbReference type="SMART" id="SM00563"/>
    </source>
</evidence>
<dbReference type="InterPro" id="IPR002123">
    <property type="entry name" value="Plipid/glycerol_acylTrfase"/>
</dbReference>
<reference evidence="4" key="1">
    <citation type="journal article" date="2020" name="mSystems">
        <title>Genome- and Community-Level Interaction Insights into Carbon Utilization and Element Cycling Functions of Hydrothermarchaeota in Hydrothermal Sediment.</title>
        <authorList>
            <person name="Zhou Z."/>
            <person name="Liu Y."/>
            <person name="Xu W."/>
            <person name="Pan J."/>
            <person name="Luo Z.H."/>
            <person name="Li M."/>
        </authorList>
    </citation>
    <scope>NUCLEOTIDE SEQUENCE [LARGE SCALE GENOMIC DNA]</scope>
    <source>
        <strain evidence="4">SpSt-780</strain>
    </source>
</reference>
<organism evidence="4">
    <name type="scientific">candidate division WOR-3 bacterium</name>
    <dbReference type="NCBI Taxonomy" id="2052148"/>
    <lineage>
        <taxon>Bacteria</taxon>
        <taxon>Bacteria division WOR-3</taxon>
    </lineage>
</organism>
<dbReference type="PANTHER" id="PTHR10434">
    <property type="entry name" value="1-ACYL-SN-GLYCEROL-3-PHOSPHATE ACYLTRANSFERASE"/>
    <property type="match status" value="1"/>
</dbReference>
<keyword evidence="2 4" id="KW-0012">Acyltransferase</keyword>
<evidence type="ECO:0000256" key="1">
    <source>
        <dbReference type="ARBA" id="ARBA00022679"/>
    </source>
</evidence>
<dbReference type="SUPFAM" id="SSF69593">
    <property type="entry name" value="Glycerol-3-phosphate (1)-acyltransferase"/>
    <property type="match status" value="1"/>
</dbReference>
<feature type="domain" description="Phospholipid/glycerol acyltransferase" evidence="3">
    <location>
        <begin position="36"/>
        <end position="149"/>
    </location>
</feature>
<evidence type="ECO:0000313" key="4">
    <source>
        <dbReference type="EMBL" id="HGW91638.1"/>
    </source>
</evidence>
<evidence type="ECO:0000256" key="2">
    <source>
        <dbReference type="ARBA" id="ARBA00023315"/>
    </source>
</evidence>
<dbReference type="GO" id="GO:0006654">
    <property type="term" value="P:phosphatidic acid biosynthetic process"/>
    <property type="evidence" value="ECO:0007669"/>
    <property type="project" value="TreeGrafter"/>
</dbReference>
<name>A0A7C4UG32_UNCW3</name>
<protein>
    <submittedName>
        <fullName evidence="4">1-acyl-sn-glycerol-3-phosphate acyltransferase</fullName>
    </submittedName>
</protein>
<gene>
    <name evidence="4" type="ORF">ENV67_03750</name>
</gene>
<proteinExistence type="predicted"/>
<dbReference type="AlphaFoldDB" id="A0A7C4UG32"/>
<dbReference type="PANTHER" id="PTHR10434:SF11">
    <property type="entry name" value="1-ACYL-SN-GLYCEROL-3-PHOSPHATE ACYLTRANSFERASE"/>
    <property type="match status" value="1"/>
</dbReference>